<dbReference type="PANTHER" id="PTHR37984:SF5">
    <property type="entry name" value="PROTEIN NYNRIN-LIKE"/>
    <property type="match status" value="1"/>
</dbReference>
<dbReference type="PROSITE" id="PS50994">
    <property type="entry name" value="INTEGRASE"/>
    <property type="match status" value="1"/>
</dbReference>
<dbReference type="EMBL" id="CAJOBA010000593">
    <property type="protein sequence ID" value="CAF3543671.1"/>
    <property type="molecule type" value="Genomic_DNA"/>
</dbReference>
<proteinExistence type="predicted"/>
<dbReference type="InterPro" id="IPR041588">
    <property type="entry name" value="Integrase_H2C2"/>
</dbReference>
<protein>
    <recommendedName>
        <fullName evidence="2">Integrase catalytic domain-containing protein</fullName>
    </recommendedName>
</protein>
<dbReference type="Pfam" id="PF00665">
    <property type="entry name" value="rve"/>
    <property type="match status" value="1"/>
</dbReference>
<dbReference type="Proteomes" id="UP000682733">
    <property type="component" value="Unassembled WGS sequence"/>
</dbReference>
<evidence type="ECO:0000313" key="5">
    <source>
        <dbReference type="Proteomes" id="UP000682733"/>
    </source>
</evidence>
<evidence type="ECO:0000259" key="2">
    <source>
        <dbReference type="PROSITE" id="PS50994"/>
    </source>
</evidence>
<dbReference type="EMBL" id="CAJNOK010000593">
    <property type="protein sequence ID" value="CAF0763678.1"/>
    <property type="molecule type" value="Genomic_DNA"/>
</dbReference>
<dbReference type="Proteomes" id="UP000677228">
    <property type="component" value="Unassembled WGS sequence"/>
</dbReference>
<dbReference type="GO" id="GO:0015074">
    <property type="term" value="P:DNA integration"/>
    <property type="evidence" value="ECO:0007669"/>
    <property type="project" value="InterPro"/>
</dbReference>
<reference evidence="4" key="1">
    <citation type="submission" date="2021-02" db="EMBL/GenBank/DDBJ databases">
        <authorList>
            <person name="Nowell W R."/>
        </authorList>
    </citation>
    <scope>NUCLEOTIDE SEQUENCE</scope>
</reference>
<feature type="region of interest" description="Disordered" evidence="1">
    <location>
        <begin position="1"/>
        <end position="46"/>
    </location>
</feature>
<dbReference type="Gene3D" id="3.30.420.10">
    <property type="entry name" value="Ribonuclease H-like superfamily/Ribonuclease H"/>
    <property type="match status" value="1"/>
</dbReference>
<gene>
    <name evidence="3" type="ORF">OVA965_LOCUS2694</name>
    <name evidence="4" type="ORF">TMI583_LOCUS2693</name>
</gene>
<comment type="caution">
    <text evidence="4">The sequence shown here is derived from an EMBL/GenBank/DDBJ whole genome shotgun (WGS) entry which is preliminary data.</text>
</comment>
<feature type="compositionally biased region" description="Basic residues" evidence="1">
    <location>
        <begin position="1"/>
        <end position="14"/>
    </location>
</feature>
<evidence type="ECO:0000313" key="4">
    <source>
        <dbReference type="EMBL" id="CAF3543671.1"/>
    </source>
</evidence>
<organism evidence="4 5">
    <name type="scientific">Didymodactylos carnosus</name>
    <dbReference type="NCBI Taxonomy" id="1234261"/>
    <lineage>
        <taxon>Eukaryota</taxon>
        <taxon>Metazoa</taxon>
        <taxon>Spiralia</taxon>
        <taxon>Gnathifera</taxon>
        <taxon>Rotifera</taxon>
        <taxon>Eurotatoria</taxon>
        <taxon>Bdelloidea</taxon>
        <taxon>Philodinida</taxon>
        <taxon>Philodinidae</taxon>
        <taxon>Didymodactylos</taxon>
    </lineage>
</organism>
<evidence type="ECO:0000256" key="1">
    <source>
        <dbReference type="SAM" id="MobiDB-lite"/>
    </source>
</evidence>
<dbReference type="Pfam" id="PF17921">
    <property type="entry name" value="Integrase_H2C2"/>
    <property type="match status" value="1"/>
</dbReference>
<feature type="domain" description="Integrase catalytic" evidence="2">
    <location>
        <begin position="248"/>
        <end position="419"/>
    </location>
</feature>
<dbReference type="SUPFAM" id="SSF53098">
    <property type="entry name" value="Ribonuclease H-like"/>
    <property type="match status" value="1"/>
</dbReference>
<name>A0A8S2GQ10_9BILA</name>
<dbReference type="InterPro" id="IPR036397">
    <property type="entry name" value="RNaseH_sf"/>
</dbReference>
<sequence>MPVTSRKQRTRRLAAGKQWSTGSFSNPPLVPASETESSESQGSVPMEHDQISHIDFAHSSIIGDLSDLFSFCREQINTRFLSTLLYTTLRRFGHSWRVIDDFLKGIGAMTAKTSHKWADVLVNKDFVEFTNDSRDGKRGDSDVRNWKSVNLSTSSAPKMKLRLLQKFTIVKLAGIDVIYCTKSKKPICVYESLFNIIKECHEAVSHGGRDKTLTEVNSHYSWVPKIVIEIYLKTCVACQVRKPLKHPVVSKPIISLGVMTRLQIDLIDMRTRPDIVSSDIVYSWILHCIDHFSKFTFAYPLKNKSAVEVASKLRKLFFSFGPPHLLHSDNGAEFVAQVIVELKTLFPDMCFIRGRPRHPQSQGCIERANGVLSVALGKWLDTNHSTHWSDGLLPVAYGINTRVSSTTKTTPYETMFGQQPRSNSDFWKIVKENGIEDEDQLPTPVESDNIVEPSIIIETPSDDFDNEIQEHNLNVSNLIPAMFPLLDINDSANASSILSGSLLDLSSSLCINDHQPQLITTNSSTPDLIAFDSPPPSFRTLTTFSQSNDTASNVLHLNDNTSTIQPGQVNYNKSFEPTNIFDEFLPCSPQHTSLVSISASHSQSSTSSLKASYLATSSSPSPRHADVRRKATDNYLETANKKRKLYDEHLSRLAEQYKKRDCVGVKIHDVDRTNTDPKILPCLILSKEQKGEDIIFYLACQFGLLSTKFTIESLVDLRTACPDDLKNLDVFELKDEITLIEASKLFVRGAVSGATCDCKTKCATKHCPCKKAGVACSTKCHSKRGACENTK</sequence>
<dbReference type="Gene3D" id="1.10.340.70">
    <property type="match status" value="1"/>
</dbReference>
<feature type="compositionally biased region" description="Polar residues" evidence="1">
    <location>
        <begin position="34"/>
        <end position="43"/>
    </location>
</feature>
<dbReference type="PANTHER" id="PTHR37984">
    <property type="entry name" value="PROTEIN CBG26694"/>
    <property type="match status" value="1"/>
</dbReference>
<dbReference type="AlphaFoldDB" id="A0A8S2GQ10"/>
<dbReference type="GO" id="GO:0003676">
    <property type="term" value="F:nucleic acid binding"/>
    <property type="evidence" value="ECO:0007669"/>
    <property type="project" value="InterPro"/>
</dbReference>
<evidence type="ECO:0000313" key="3">
    <source>
        <dbReference type="EMBL" id="CAF0763678.1"/>
    </source>
</evidence>
<dbReference type="InterPro" id="IPR050951">
    <property type="entry name" value="Retrovirus_Pol_polyprotein"/>
</dbReference>
<dbReference type="InterPro" id="IPR001584">
    <property type="entry name" value="Integrase_cat-core"/>
</dbReference>
<accession>A0A8S2GQ10</accession>
<dbReference type="InterPro" id="IPR012337">
    <property type="entry name" value="RNaseH-like_sf"/>
</dbReference>